<name>C7N1S7_SLAHD</name>
<dbReference type="AlphaFoldDB" id="C7N1S7"/>
<evidence type="ECO:0000256" key="7">
    <source>
        <dbReference type="ARBA" id="ARBA00019373"/>
    </source>
</evidence>
<dbReference type="eggNOG" id="COG0575">
    <property type="taxonomic scope" value="Bacteria"/>
</dbReference>
<organism evidence="25 26">
    <name type="scientific">Slackia heliotrinireducens (strain ATCC 29202 / DSM 20476 / NCTC 11029 / RHS 1)</name>
    <name type="common">Peptococcus heliotrinreducens</name>
    <dbReference type="NCBI Taxonomy" id="471855"/>
    <lineage>
        <taxon>Bacteria</taxon>
        <taxon>Bacillati</taxon>
        <taxon>Actinomycetota</taxon>
        <taxon>Coriobacteriia</taxon>
        <taxon>Eggerthellales</taxon>
        <taxon>Eggerthellaceae</taxon>
        <taxon>Slackia</taxon>
    </lineage>
</organism>
<evidence type="ECO:0000256" key="16">
    <source>
        <dbReference type="ARBA" id="ARBA00023209"/>
    </source>
</evidence>
<comment type="subcellular location">
    <subcellularLocation>
        <location evidence="2">Cell membrane</location>
        <topology evidence="2">Multi-pass membrane protein</topology>
    </subcellularLocation>
</comment>
<keyword evidence="16" id="KW-0594">Phospholipid biosynthesis</keyword>
<feature type="transmembrane region" description="Helical" evidence="24">
    <location>
        <begin position="215"/>
        <end position="232"/>
    </location>
</feature>
<evidence type="ECO:0000256" key="15">
    <source>
        <dbReference type="ARBA" id="ARBA00023136"/>
    </source>
</evidence>
<keyword evidence="15 24" id="KW-0472">Membrane</keyword>
<evidence type="ECO:0000256" key="19">
    <source>
        <dbReference type="ARBA" id="ARBA00031825"/>
    </source>
</evidence>
<accession>C7N1S7</accession>
<dbReference type="GO" id="GO:0004605">
    <property type="term" value="F:phosphatidate cytidylyltransferase activity"/>
    <property type="evidence" value="ECO:0007669"/>
    <property type="project" value="UniProtKB-EC"/>
</dbReference>
<evidence type="ECO:0000256" key="8">
    <source>
        <dbReference type="ARBA" id="ARBA00022475"/>
    </source>
</evidence>
<keyword evidence="14" id="KW-0443">Lipid metabolism</keyword>
<feature type="transmembrane region" description="Helical" evidence="24">
    <location>
        <begin position="187"/>
        <end position="209"/>
    </location>
</feature>
<dbReference type="PANTHER" id="PTHR46382">
    <property type="entry name" value="PHOSPHATIDATE CYTIDYLYLTRANSFERASE"/>
    <property type="match status" value="1"/>
</dbReference>
<keyword evidence="10" id="KW-0808">Transferase</keyword>
<reference evidence="25 26" key="1">
    <citation type="journal article" date="2009" name="Stand. Genomic Sci.">
        <title>Complete genome sequence of Slackia heliotrinireducens type strain (RHS 1).</title>
        <authorList>
            <person name="Pukall R."/>
            <person name="Lapidus A."/>
            <person name="Nolan M."/>
            <person name="Copeland A."/>
            <person name="Glavina Del Rio T."/>
            <person name="Lucas S."/>
            <person name="Chen F."/>
            <person name="Tice H."/>
            <person name="Cheng J.F."/>
            <person name="Chertkov O."/>
            <person name="Bruce D."/>
            <person name="Goodwin L."/>
            <person name="Kuske C."/>
            <person name="Brettin T."/>
            <person name="Detter J.C."/>
            <person name="Han C."/>
            <person name="Pitluck S."/>
            <person name="Pati A."/>
            <person name="Mavrommatis K."/>
            <person name="Ivanova N."/>
            <person name="Ovchinnikova G."/>
            <person name="Chen A."/>
            <person name="Palaniappan K."/>
            <person name="Schneider S."/>
            <person name="Rohde M."/>
            <person name="Chain P."/>
            <person name="D'haeseleer P."/>
            <person name="Goker M."/>
            <person name="Bristow J."/>
            <person name="Eisen J.A."/>
            <person name="Markowitz V."/>
            <person name="Kyrpides N.C."/>
            <person name="Klenk H.P."/>
            <person name="Hugenholtz P."/>
        </authorList>
    </citation>
    <scope>NUCLEOTIDE SEQUENCE [LARGE SCALE GENOMIC DNA]</scope>
    <source>
        <strain evidence="26">ATCC 29202 / DSM 20476 / NCTC 11029 / RHS 1</strain>
    </source>
</reference>
<evidence type="ECO:0000256" key="4">
    <source>
        <dbReference type="ARBA" id="ARBA00005189"/>
    </source>
</evidence>
<evidence type="ECO:0000256" key="22">
    <source>
        <dbReference type="ARBA" id="ARBA00032743"/>
    </source>
</evidence>
<keyword evidence="17" id="KW-1208">Phospholipid metabolism</keyword>
<evidence type="ECO:0000313" key="26">
    <source>
        <dbReference type="Proteomes" id="UP000002026"/>
    </source>
</evidence>
<evidence type="ECO:0000256" key="12">
    <source>
        <dbReference type="ARBA" id="ARBA00022695"/>
    </source>
</evidence>
<feature type="transmembrane region" description="Helical" evidence="24">
    <location>
        <begin position="91"/>
        <end position="109"/>
    </location>
</feature>
<dbReference type="HOGENOM" id="CLU_037294_3_2_11"/>
<sequence>MPRTSAEREVQSSDLAVRTQTGFIYVALAIILTLASGPSMVILLCVLAGISSGELFYMLRSDAKMPNAVFGIVAAVLYPVVVWLWGMEGAMALTLVFLFALLCWYVFSLEVRVSDVGISLFGALYCGMMLSSFIPVRYALGGFWGGLLVVLIFAGVWLNDAMAYLVGSRFGRHKMAPKISPKKSWEGFAAGLFASVVVWCFMTLVPGVTMGIPKAILFGILCGLAGVLGDLAESRIKRNTGVKDSGNIMPGHGGLLDRNDSMFAVAVVSAVLLLGTGCLG</sequence>
<evidence type="ECO:0000256" key="14">
    <source>
        <dbReference type="ARBA" id="ARBA00023098"/>
    </source>
</evidence>
<evidence type="ECO:0000256" key="9">
    <source>
        <dbReference type="ARBA" id="ARBA00022516"/>
    </source>
</evidence>
<dbReference type="EMBL" id="CP001684">
    <property type="protein sequence ID" value="ACV23368.1"/>
    <property type="molecule type" value="Genomic_DNA"/>
</dbReference>
<evidence type="ECO:0000256" key="11">
    <source>
        <dbReference type="ARBA" id="ARBA00022692"/>
    </source>
</evidence>
<dbReference type="GO" id="GO:0016024">
    <property type="term" value="P:CDP-diacylglycerol biosynthetic process"/>
    <property type="evidence" value="ECO:0007669"/>
    <property type="project" value="TreeGrafter"/>
</dbReference>
<dbReference type="Proteomes" id="UP000002026">
    <property type="component" value="Chromosome"/>
</dbReference>
<comment type="catalytic activity">
    <reaction evidence="1">
        <text>a 1,2-diacyl-sn-glycero-3-phosphate + CTP + H(+) = a CDP-1,2-diacyl-sn-glycerol + diphosphate</text>
        <dbReference type="Rhea" id="RHEA:16229"/>
        <dbReference type="ChEBI" id="CHEBI:15378"/>
        <dbReference type="ChEBI" id="CHEBI:33019"/>
        <dbReference type="ChEBI" id="CHEBI:37563"/>
        <dbReference type="ChEBI" id="CHEBI:58332"/>
        <dbReference type="ChEBI" id="CHEBI:58608"/>
        <dbReference type="EC" id="2.7.7.41"/>
    </reaction>
</comment>
<evidence type="ECO:0000313" key="25">
    <source>
        <dbReference type="EMBL" id="ACV23368.1"/>
    </source>
</evidence>
<evidence type="ECO:0000256" key="6">
    <source>
        <dbReference type="ARBA" id="ARBA00012487"/>
    </source>
</evidence>
<evidence type="ECO:0000256" key="3">
    <source>
        <dbReference type="ARBA" id="ARBA00005119"/>
    </source>
</evidence>
<comment type="pathway">
    <text evidence="4">Lipid metabolism.</text>
</comment>
<evidence type="ECO:0000256" key="20">
    <source>
        <dbReference type="ARBA" id="ARBA00032253"/>
    </source>
</evidence>
<comment type="pathway">
    <text evidence="3">Phospholipid metabolism; CDP-diacylglycerol biosynthesis; CDP-diacylglycerol from sn-glycerol 3-phosphate: step 3/3.</text>
</comment>
<evidence type="ECO:0000256" key="1">
    <source>
        <dbReference type="ARBA" id="ARBA00001698"/>
    </source>
</evidence>
<evidence type="ECO:0000256" key="17">
    <source>
        <dbReference type="ARBA" id="ARBA00023264"/>
    </source>
</evidence>
<keyword evidence="8" id="KW-1003">Cell membrane</keyword>
<feature type="transmembrane region" description="Helical" evidence="24">
    <location>
        <begin position="142"/>
        <end position="166"/>
    </location>
</feature>
<evidence type="ECO:0000256" key="24">
    <source>
        <dbReference type="SAM" id="Phobius"/>
    </source>
</evidence>
<evidence type="ECO:0000256" key="5">
    <source>
        <dbReference type="ARBA" id="ARBA00010185"/>
    </source>
</evidence>
<dbReference type="GO" id="GO:0005886">
    <property type="term" value="C:plasma membrane"/>
    <property type="evidence" value="ECO:0007669"/>
    <property type="project" value="UniProtKB-SubCell"/>
</dbReference>
<dbReference type="PANTHER" id="PTHR46382:SF1">
    <property type="entry name" value="PHOSPHATIDATE CYTIDYLYLTRANSFERASE"/>
    <property type="match status" value="1"/>
</dbReference>
<keyword evidence="12" id="KW-0548">Nucleotidyltransferase</keyword>
<feature type="transmembrane region" description="Helical" evidence="24">
    <location>
        <begin position="116"/>
        <end position="136"/>
    </location>
</feature>
<keyword evidence="9" id="KW-0444">Lipid biosynthesis</keyword>
<feature type="transmembrane region" description="Helical" evidence="24">
    <location>
        <begin position="68"/>
        <end position="85"/>
    </location>
</feature>
<evidence type="ECO:0000256" key="23">
    <source>
        <dbReference type="ARBA" id="ARBA00033406"/>
    </source>
</evidence>
<feature type="transmembrane region" description="Helical" evidence="24">
    <location>
        <begin position="23"/>
        <end position="47"/>
    </location>
</feature>
<keyword evidence="11 24" id="KW-0812">Transmembrane</keyword>
<evidence type="ECO:0000256" key="21">
    <source>
        <dbReference type="ARBA" id="ARBA00032396"/>
    </source>
</evidence>
<evidence type="ECO:0000256" key="13">
    <source>
        <dbReference type="ARBA" id="ARBA00022989"/>
    </source>
</evidence>
<dbReference type="Pfam" id="PF01148">
    <property type="entry name" value="CTP_transf_1"/>
    <property type="match status" value="1"/>
</dbReference>
<protein>
    <recommendedName>
        <fullName evidence="7">Phosphatidate cytidylyltransferase</fullName>
        <ecNumber evidence="6">2.7.7.41</ecNumber>
    </recommendedName>
    <alternativeName>
        <fullName evidence="20">CDP-DAG synthase</fullName>
    </alternativeName>
    <alternativeName>
        <fullName evidence="22">CDP-DG synthase</fullName>
    </alternativeName>
    <alternativeName>
        <fullName evidence="18">CDP-diacylglycerol synthase</fullName>
    </alternativeName>
    <alternativeName>
        <fullName evidence="21">CDP-diglyceride pyrophosphorylase</fullName>
    </alternativeName>
    <alternativeName>
        <fullName evidence="23">CDP-diglyceride synthase</fullName>
    </alternativeName>
    <alternativeName>
        <fullName evidence="19">CTP:phosphatidate cytidylyltransferase</fullName>
    </alternativeName>
</protein>
<gene>
    <name evidence="25" type="ordered locus">Shel_23590</name>
</gene>
<evidence type="ECO:0000256" key="2">
    <source>
        <dbReference type="ARBA" id="ARBA00004651"/>
    </source>
</evidence>
<dbReference type="RefSeq" id="WP_050749581.1">
    <property type="nucleotide sequence ID" value="NC_013165.1"/>
</dbReference>
<dbReference type="EC" id="2.7.7.41" evidence="6"/>
<comment type="similarity">
    <text evidence="5">Belongs to the CDS family.</text>
</comment>
<proteinExistence type="inferred from homology"/>
<dbReference type="STRING" id="471855.Shel_23590"/>
<keyword evidence="13 24" id="KW-1133">Transmembrane helix</keyword>
<evidence type="ECO:0000256" key="18">
    <source>
        <dbReference type="ARBA" id="ARBA00029893"/>
    </source>
</evidence>
<evidence type="ECO:0000256" key="10">
    <source>
        <dbReference type="ARBA" id="ARBA00022679"/>
    </source>
</evidence>
<keyword evidence="26" id="KW-1185">Reference proteome</keyword>
<dbReference type="KEGG" id="shi:Shel_23590"/>